<protein>
    <submittedName>
        <fullName evidence="1">Uncharacterized protein</fullName>
    </submittedName>
</protein>
<reference evidence="1 2" key="2">
    <citation type="journal article" date="2015" name="PLoS ONE">
        <title>Whole-Genome Optical Mapping and Finished Genome Sequence of Sphingobacterium deserti sp. nov., a New Species Isolated from the Western Desert of China.</title>
        <authorList>
            <person name="Teng C."/>
            <person name="Zhou Z."/>
            <person name="Molnar I."/>
            <person name="Li X."/>
            <person name="Tang R."/>
            <person name="Chen M."/>
            <person name="Wang L."/>
            <person name="Su S."/>
            <person name="Zhang W."/>
            <person name="Lin M."/>
        </authorList>
    </citation>
    <scope>NUCLEOTIDE SEQUENCE [LARGE SCALE GENOMIC DNA]</scope>
    <source>
        <strain evidence="2">ACCC05744</strain>
    </source>
</reference>
<sequence>MQESDRDRFDNIHYLRRGTALQRRIYGLLEREALLAKLQAFQPFLAGTIPLDISIPSSDIDILCCANDLERFQKFVGDTFGDQHLFACSSLLVNGEPTVLATFKLDGFAVEIFAQRKPVKQQNGYLHLVKEWEILTAQGQEFKQKIIALKRAGMKTEPAFAHLLNIEGDPYEGLLNYTVV</sequence>
<dbReference type="STRING" id="1229276.DI53_2563"/>
<dbReference type="PATRIC" id="fig|1229276.3.peg.2636"/>
<organism evidence="1 2">
    <name type="scientific">Sphingobacterium deserti</name>
    <dbReference type="NCBI Taxonomy" id="1229276"/>
    <lineage>
        <taxon>Bacteria</taxon>
        <taxon>Pseudomonadati</taxon>
        <taxon>Bacteroidota</taxon>
        <taxon>Sphingobacteriia</taxon>
        <taxon>Sphingobacteriales</taxon>
        <taxon>Sphingobacteriaceae</taxon>
        <taxon>Sphingobacterium</taxon>
    </lineage>
</organism>
<evidence type="ECO:0000313" key="1">
    <source>
        <dbReference type="EMBL" id="KGE13642.1"/>
    </source>
</evidence>
<dbReference type="InterPro" id="IPR025365">
    <property type="entry name" value="DUF4269"/>
</dbReference>
<dbReference type="eggNOG" id="COG0537">
    <property type="taxonomic scope" value="Bacteria"/>
</dbReference>
<dbReference type="EMBL" id="JJMU01000047">
    <property type="protein sequence ID" value="KGE13642.1"/>
    <property type="molecule type" value="Genomic_DNA"/>
</dbReference>
<gene>
    <name evidence="1" type="ORF">DI53_2563</name>
</gene>
<dbReference type="Proteomes" id="UP000031802">
    <property type="component" value="Unassembled WGS sequence"/>
</dbReference>
<keyword evidence="2" id="KW-1185">Reference proteome</keyword>
<dbReference type="OrthoDB" id="6402248at2"/>
<evidence type="ECO:0000313" key="2">
    <source>
        <dbReference type="Proteomes" id="UP000031802"/>
    </source>
</evidence>
<dbReference type="Pfam" id="PF14091">
    <property type="entry name" value="DUF4269"/>
    <property type="match status" value="1"/>
</dbReference>
<dbReference type="RefSeq" id="WP_037499962.1">
    <property type="nucleotide sequence ID" value="NZ_JJMU01000047.1"/>
</dbReference>
<accession>A0A0B8T010</accession>
<comment type="caution">
    <text evidence="1">The sequence shown here is derived from an EMBL/GenBank/DDBJ whole genome shotgun (WGS) entry which is preliminary data.</text>
</comment>
<proteinExistence type="predicted"/>
<name>A0A0B8T010_9SPHI</name>
<reference evidence="2" key="1">
    <citation type="submission" date="2014-04" db="EMBL/GenBank/DDBJ databases">
        <title>Whole-Genome optical mapping and complete genome sequence of Sphingobacterium deserti sp. nov., a new spaces isolated from desert in the west of China.</title>
        <authorList>
            <person name="Teng C."/>
            <person name="Zhou Z."/>
            <person name="Li X."/>
            <person name="Chen M."/>
            <person name="Lin M."/>
            <person name="Wang L."/>
            <person name="Su S."/>
            <person name="Zhang C."/>
            <person name="Zhang W."/>
        </authorList>
    </citation>
    <scope>NUCLEOTIDE SEQUENCE [LARGE SCALE GENOMIC DNA]</scope>
    <source>
        <strain evidence="2">ACCC05744</strain>
    </source>
</reference>
<dbReference type="AlphaFoldDB" id="A0A0B8T010"/>